<protein>
    <submittedName>
        <fullName evidence="1">Uncharacterized protein</fullName>
    </submittedName>
</protein>
<dbReference type="EMBL" id="AP019723">
    <property type="protein sequence ID" value="BBK83843.1"/>
    <property type="molecule type" value="Genomic_DNA"/>
</dbReference>
<dbReference type="Proteomes" id="UP000318594">
    <property type="component" value="Chromosome"/>
</dbReference>
<gene>
    <name evidence="1" type="ORF">CacPP4_04580</name>
</gene>
<name>A0ABM7GXA5_CUTAC</name>
<evidence type="ECO:0000313" key="1">
    <source>
        <dbReference type="EMBL" id="BBK83843.1"/>
    </source>
</evidence>
<accession>A0ABM7GXA5</accession>
<evidence type="ECO:0000313" key="2">
    <source>
        <dbReference type="Proteomes" id="UP000318594"/>
    </source>
</evidence>
<proteinExistence type="predicted"/>
<reference evidence="1 2" key="1">
    <citation type="submission" date="2019-06" db="EMBL/GenBank/DDBJ databases">
        <title>Complete genome sequence of Cutibacterium acnes subsp. acnes NBRC 107605.</title>
        <authorList>
            <person name="Miura T."/>
            <person name="Furukawa M."/>
            <person name="Shimamura M."/>
            <person name="Ohyama Y."/>
            <person name="Yamazoe A."/>
            <person name="Kawasaki H."/>
        </authorList>
    </citation>
    <scope>NUCLEOTIDE SEQUENCE [LARGE SCALE GENOMIC DNA]</scope>
    <source>
        <strain evidence="1 2">NBRC 107605</strain>
    </source>
</reference>
<keyword evidence="2" id="KW-1185">Reference proteome</keyword>
<organism evidence="1 2">
    <name type="scientific">Cutibacterium acnes subsp. acnes</name>
    <dbReference type="NCBI Taxonomy" id="1734925"/>
    <lineage>
        <taxon>Bacteria</taxon>
        <taxon>Bacillati</taxon>
        <taxon>Actinomycetota</taxon>
        <taxon>Actinomycetes</taxon>
        <taxon>Propionibacteriales</taxon>
        <taxon>Propionibacteriaceae</taxon>
        <taxon>Cutibacterium</taxon>
    </lineage>
</organism>
<sequence>MIWRLMTLAGFTDADNWRWVGDGDVPGPGNPPQTGWQDVIRETGTMVTPPPPRMTQRTAPAVAAIIRTV</sequence>